<keyword evidence="5" id="KW-1185">Reference proteome</keyword>
<keyword evidence="2 4" id="KW-0378">Hydrolase</keyword>
<dbReference type="Pfam" id="PF00293">
    <property type="entry name" value="NUDIX"/>
    <property type="match status" value="1"/>
</dbReference>
<accession>A0ABX2MZS5</accession>
<dbReference type="Gene3D" id="3.90.79.10">
    <property type="entry name" value="Nucleoside Triphosphate Pyrophosphohydrolase"/>
    <property type="match status" value="1"/>
</dbReference>
<dbReference type="PANTHER" id="PTHR43736:SF1">
    <property type="entry name" value="DIHYDRONEOPTERIN TRIPHOSPHATE DIPHOSPHATASE"/>
    <property type="match status" value="1"/>
</dbReference>
<gene>
    <name evidence="4" type="ORF">HUO14_03455</name>
</gene>
<dbReference type="InterPro" id="IPR015797">
    <property type="entry name" value="NUDIX_hydrolase-like_dom_sf"/>
</dbReference>
<dbReference type="PANTHER" id="PTHR43736">
    <property type="entry name" value="ADP-RIBOSE PYROPHOSPHATASE"/>
    <property type="match status" value="1"/>
</dbReference>
<proteinExistence type="predicted"/>
<evidence type="ECO:0000256" key="1">
    <source>
        <dbReference type="ARBA" id="ARBA00001946"/>
    </source>
</evidence>
<evidence type="ECO:0000259" key="3">
    <source>
        <dbReference type="PROSITE" id="PS51462"/>
    </source>
</evidence>
<dbReference type="PROSITE" id="PS51462">
    <property type="entry name" value="NUDIX"/>
    <property type="match status" value="1"/>
</dbReference>
<dbReference type="InterPro" id="IPR000086">
    <property type="entry name" value="NUDIX_hydrolase_dom"/>
</dbReference>
<evidence type="ECO:0000313" key="4">
    <source>
        <dbReference type="EMBL" id="NVD26963.1"/>
    </source>
</evidence>
<reference evidence="4 5" key="1">
    <citation type="submission" date="2020-06" db="EMBL/GenBank/DDBJ databases">
        <authorList>
            <person name="Kim S.-J."/>
            <person name="Park S.-J."/>
        </authorList>
    </citation>
    <scope>NUCLEOTIDE SEQUENCE [LARGE SCALE GENOMIC DNA]</scope>
    <source>
        <strain evidence="4 5">SW-151</strain>
    </source>
</reference>
<name>A0ABX2MZS5_9SPHN</name>
<feature type="domain" description="Nudix hydrolase" evidence="3">
    <location>
        <begin position="5"/>
        <end position="139"/>
    </location>
</feature>
<dbReference type="GO" id="GO:0016787">
    <property type="term" value="F:hydrolase activity"/>
    <property type="evidence" value="ECO:0007669"/>
    <property type="project" value="UniProtKB-KW"/>
</dbReference>
<comment type="caution">
    <text evidence="4">The sequence shown here is derived from an EMBL/GenBank/DDBJ whole genome shotgun (WGS) entry which is preliminary data.</text>
</comment>
<dbReference type="InterPro" id="IPR020084">
    <property type="entry name" value="NUDIX_hydrolase_CS"/>
</dbReference>
<dbReference type="EMBL" id="JABWMH010000001">
    <property type="protein sequence ID" value="NVD26963.1"/>
    <property type="molecule type" value="Genomic_DNA"/>
</dbReference>
<sequence length="139" mass="15825">MNGEPDFHGAKVAFFIEDHILVYRRDDKPDIPFPNLLDLPGGGRENDESGAQCVARETFEEFGIRIAVDQFEHVETYPNWRGAGKVALFFVCRLSPDMVDDIVFGDEGQHWQTMPVSAFLTSEEAVPHLQIRVREYLKA</sequence>
<evidence type="ECO:0000256" key="2">
    <source>
        <dbReference type="ARBA" id="ARBA00022801"/>
    </source>
</evidence>
<evidence type="ECO:0000313" key="5">
    <source>
        <dbReference type="Proteomes" id="UP000652427"/>
    </source>
</evidence>
<comment type="cofactor">
    <cofactor evidence="1">
        <name>Mg(2+)</name>
        <dbReference type="ChEBI" id="CHEBI:18420"/>
    </cofactor>
</comment>
<organism evidence="4 5">
    <name type="scientific">Parasphingorhabdus flavimaris</name>
    <dbReference type="NCBI Taxonomy" id="266812"/>
    <lineage>
        <taxon>Bacteria</taxon>
        <taxon>Pseudomonadati</taxon>
        <taxon>Pseudomonadota</taxon>
        <taxon>Alphaproteobacteria</taxon>
        <taxon>Sphingomonadales</taxon>
        <taxon>Sphingomonadaceae</taxon>
        <taxon>Parasphingorhabdus</taxon>
    </lineage>
</organism>
<dbReference type="CDD" id="cd04682">
    <property type="entry name" value="NUDIX_Hydrolase"/>
    <property type="match status" value="1"/>
</dbReference>
<dbReference type="SUPFAM" id="SSF55811">
    <property type="entry name" value="Nudix"/>
    <property type="match status" value="1"/>
</dbReference>
<dbReference type="PROSITE" id="PS00893">
    <property type="entry name" value="NUDIX_BOX"/>
    <property type="match status" value="1"/>
</dbReference>
<protein>
    <submittedName>
        <fullName evidence="4">NUDIX hydrolase</fullName>
    </submittedName>
</protein>
<dbReference type="Proteomes" id="UP000652427">
    <property type="component" value="Unassembled WGS sequence"/>
</dbReference>